<evidence type="ECO:0000313" key="2">
    <source>
        <dbReference type="EMBL" id="MBM0108294.1"/>
    </source>
</evidence>
<dbReference type="InterPro" id="IPR046715">
    <property type="entry name" value="DUF6607"/>
</dbReference>
<keyword evidence="3" id="KW-1185">Reference proteome</keyword>
<proteinExistence type="predicted"/>
<reference evidence="2 3" key="1">
    <citation type="journal article" date="2021" name="Int. J. Syst. Evol. Microbiol.">
        <title>Steroidobacter gossypii sp. nov., isolated from soil of cotton cropping field.</title>
        <authorList>
            <person name="Huang R."/>
            <person name="Yang S."/>
            <person name="Zhen C."/>
            <person name="Liu W."/>
        </authorList>
    </citation>
    <scope>NUCLEOTIDE SEQUENCE [LARGE SCALE GENOMIC DNA]</scope>
    <source>
        <strain evidence="2 3">S1-65</strain>
    </source>
</reference>
<evidence type="ECO:0000256" key="1">
    <source>
        <dbReference type="SAM" id="SignalP"/>
    </source>
</evidence>
<dbReference type="Proteomes" id="UP000661077">
    <property type="component" value="Unassembled WGS sequence"/>
</dbReference>
<feature type="chain" id="PRO_5046148800" evidence="1">
    <location>
        <begin position="23"/>
        <end position="381"/>
    </location>
</feature>
<sequence>MIKFERWWAVIAAAVFVTAANADEYAGKPKQQTGSPARYTFSWPLDSGAPAPRGGTTKGAPVTLDLEPSKAWKELRAEGLSAPERDRRAILAMAGTYRVTFDFLEVVPFVTQEKPNAPYQSWGTEKVYVDSDDGKHISLVHILEMRIVQKDGSISEPMVTKHWRQDWRYEPTHIVEYRGRDRWERRKLDAAESRGAWLQTVYQVDESPRYASVGRWEHSASFSTWMSGDTWRPLPRREWSVRDDYQVLVGTNRHTVAPTGWVQEENNLKTVLTAARELDPARPYLGREYGVARYERIRDADFAQADTYYQKTKQFWDQVRDEWSRIFVQQGAVTLKGPVDKLGLFFPLFAQADAVAEQGAAASAQNQAVIRKSLKDMDALP</sequence>
<comment type="caution">
    <text evidence="2">The sequence shown here is derived from an EMBL/GenBank/DDBJ whole genome shotgun (WGS) entry which is preliminary data.</text>
</comment>
<gene>
    <name evidence="2" type="ORF">JM946_26485</name>
</gene>
<protein>
    <submittedName>
        <fullName evidence="2">Uncharacterized protein</fullName>
    </submittedName>
</protein>
<dbReference type="Pfam" id="PF20311">
    <property type="entry name" value="DUF6607"/>
    <property type="match status" value="1"/>
</dbReference>
<dbReference type="RefSeq" id="WP_203170449.1">
    <property type="nucleotide sequence ID" value="NZ_JAEVLS010000008.1"/>
</dbReference>
<name>A0ABS1X4Y5_9GAMM</name>
<accession>A0ABS1X4Y5</accession>
<feature type="signal peptide" evidence="1">
    <location>
        <begin position="1"/>
        <end position="22"/>
    </location>
</feature>
<evidence type="ECO:0000313" key="3">
    <source>
        <dbReference type="Proteomes" id="UP000661077"/>
    </source>
</evidence>
<keyword evidence="1" id="KW-0732">Signal</keyword>
<organism evidence="2 3">
    <name type="scientific">Steroidobacter gossypii</name>
    <dbReference type="NCBI Taxonomy" id="2805490"/>
    <lineage>
        <taxon>Bacteria</taxon>
        <taxon>Pseudomonadati</taxon>
        <taxon>Pseudomonadota</taxon>
        <taxon>Gammaproteobacteria</taxon>
        <taxon>Steroidobacterales</taxon>
        <taxon>Steroidobacteraceae</taxon>
        <taxon>Steroidobacter</taxon>
    </lineage>
</organism>
<dbReference type="EMBL" id="JAEVLS010000008">
    <property type="protein sequence ID" value="MBM0108294.1"/>
    <property type="molecule type" value="Genomic_DNA"/>
</dbReference>